<evidence type="ECO:0000313" key="2">
    <source>
        <dbReference type="Proteomes" id="UP000724584"/>
    </source>
</evidence>
<protein>
    <submittedName>
        <fullName evidence="1">Uncharacterized protein</fullName>
    </submittedName>
</protein>
<keyword evidence="2" id="KW-1185">Reference proteome</keyword>
<dbReference type="Proteomes" id="UP000724584">
    <property type="component" value="Unassembled WGS sequence"/>
</dbReference>
<gene>
    <name evidence="1" type="ORF">F5144DRAFT_243929</name>
</gene>
<sequence>MLLKFMLMRIDRSNISFSQVRGAGEGGWYLPCPRPSPCGHFFCGEGGQGSLTPLPRVGRAQNPKEWEKQRGSSYGIKACEVKRMRSSPPRPYPRVAPLVSRDVSFSPPARGTWPRYDKQQLSPELAALLPCSSMVASSVQRIIGLSSTSSAYTPQITSFCSRTGQPRMNPGVGATVGGFSGSKFPARLRLGSAHNSSCLTWSQEAERGGFVEMRNGRK</sequence>
<proteinExistence type="predicted"/>
<reference evidence="1 2" key="1">
    <citation type="journal article" date="2021" name="Nat. Commun.">
        <title>Genetic determinants of endophytism in the Arabidopsis root mycobiome.</title>
        <authorList>
            <person name="Mesny F."/>
            <person name="Miyauchi S."/>
            <person name="Thiergart T."/>
            <person name="Pickel B."/>
            <person name="Atanasova L."/>
            <person name="Karlsson M."/>
            <person name="Huettel B."/>
            <person name="Barry K.W."/>
            <person name="Haridas S."/>
            <person name="Chen C."/>
            <person name="Bauer D."/>
            <person name="Andreopoulos W."/>
            <person name="Pangilinan J."/>
            <person name="LaButti K."/>
            <person name="Riley R."/>
            <person name="Lipzen A."/>
            <person name="Clum A."/>
            <person name="Drula E."/>
            <person name="Henrissat B."/>
            <person name="Kohler A."/>
            <person name="Grigoriev I.V."/>
            <person name="Martin F.M."/>
            <person name="Hacquard S."/>
        </authorList>
    </citation>
    <scope>NUCLEOTIDE SEQUENCE [LARGE SCALE GENOMIC DNA]</scope>
    <source>
        <strain evidence="1 2">MPI-SDFR-AT-0079</strain>
    </source>
</reference>
<dbReference type="EMBL" id="JAGIZQ010000004">
    <property type="protein sequence ID" value="KAH6632147.1"/>
    <property type="molecule type" value="Genomic_DNA"/>
</dbReference>
<accession>A0ACB7P754</accession>
<name>A0ACB7P754_9PEZI</name>
<evidence type="ECO:0000313" key="1">
    <source>
        <dbReference type="EMBL" id="KAH6632147.1"/>
    </source>
</evidence>
<comment type="caution">
    <text evidence="1">The sequence shown here is derived from an EMBL/GenBank/DDBJ whole genome shotgun (WGS) entry which is preliminary data.</text>
</comment>
<organism evidence="1 2">
    <name type="scientific">Chaetomium tenue</name>
    <dbReference type="NCBI Taxonomy" id="1854479"/>
    <lineage>
        <taxon>Eukaryota</taxon>
        <taxon>Fungi</taxon>
        <taxon>Dikarya</taxon>
        <taxon>Ascomycota</taxon>
        <taxon>Pezizomycotina</taxon>
        <taxon>Sordariomycetes</taxon>
        <taxon>Sordariomycetidae</taxon>
        <taxon>Sordariales</taxon>
        <taxon>Chaetomiaceae</taxon>
        <taxon>Chaetomium</taxon>
    </lineage>
</organism>